<dbReference type="InterPro" id="IPR006827">
    <property type="entry name" value="Lant_deHydtase_N"/>
</dbReference>
<dbReference type="Proteomes" id="UP001146067">
    <property type="component" value="Unassembled WGS sequence"/>
</dbReference>
<protein>
    <submittedName>
        <fullName evidence="3">Lantibiotic dehydratase</fullName>
    </submittedName>
</protein>
<organism evidence="3 4">
    <name type="scientific">Glycomyces luteolus</name>
    <dbReference type="NCBI Taxonomy" id="2670330"/>
    <lineage>
        <taxon>Bacteria</taxon>
        <taxon>Bacillati</taxon>
        <taxon>Actinomycetota</taxon>
        <taxon>Actinomycetes</taxon>
        <taxon>Glycomycetales</taxon>
        <taxon>Glycomycetaceae</taxon>
        <taxon>Glycomyces</taxon>
    </lineage>
</organism>
<dbReference type="Pfam" id="PF14028">
    <property type="entry name" value="Lant_dehydr_C"/>
    <property type="match status" value="1"/>
</dbReference>
<dbReference type="RefSeq" id="WP_270109613.1">
    <property type="nucleotide sequence ID" value="NZ_JAPZVP010000006.1"/>
</dbReference>
<gene>
    <name evidence="3" type="ORF">O1R50_08895</name>
</gene>
<feature type="domain" description="Lantibiotic dehydratase N-terminal" evidence="1">
    <location>
        <begin position="51"/>
        <end position="685"/>
    </location>
</feature>
<keyword evidence="4" id="KW-1185">Reference proteome</keyword>
<dbReference type="AlphaFoldDB" id="A0A9X3P7K2"/>
<name>A0A9X3P7K2_9ACTN</name>
<evidence type="ECO:0000259" key="1">
    <source>
        <dbReference type="Pfam" id="PF04738"/>
    </source>
</evidence>
<dbReference type="Pfam" id="PF04738">
    <property type="entry name" value="Lant_dehydr_N"/>
    <property type="match status" value="1"/>
</dbReference>
<evidence type="ECO:0000259" key="2">
    <source>
        <dbReference type="Pfam" id="PF14028"/>
    </source>
</evidence>
<comment type="caution">
    <text evidence="3">The sequence shown here is derived from an EMBL/GenBank/DDBJ whole genome shotgun (WGS) entry which is preliminary data.</text>
</comment>
<sequence length="1020" mass="111368">MFRAVEAGLVRLSAHTPIASQPRLPDAERTGPEAAAAQREWIRTVWGHGHLATAIEAAAPALAGRIEAICADKVTEPQQIRRAALALLRYRLRSESRATPFGLFAGIAPVHFAPQPIANIGAAHWAIVRPDARLLHQIITELEHDLLPDLAVMANNLAAVQGERLVLLSQADSDEPGPGVVSLRWTRAVETAMRWAEDPIRFADLAVKLTAEFPRTLQDAITAMLRSMVAQGALITALRTPMAEADPLELFLDELDAADLASPHPLVEATRTAHRLLSSIQDLTGRGPAQLPLREAAEVLGAESHRPAFAIDLRIDAQLGLPPSVVAEAEHAATELQRLTRFPEGFPSWTAYHHQFLERYGLGQVVRVRELTDPVAGLGFPSGFRDSLFAKSEPWATDRDRALLQLAHEAVAQGRMEIDLDAADTERIAVASPTAPPHVGIAFHLRAADLDALATSRFTLVVEGAGRAVGTTEDRFLHLLDQADRDRIAALWGQLPTAAVGASHVQLSGPPLWASTANVGRVPQALPDLLALGEYPTEQRGALRLDDLAVTADAERLYLVNLADGGIVEPMVPNAIEPAIRLHPMQRFLAELPRATSSVYAMFDWGGAAALPVLPRVRSGRSILTAARWKITARQLPAKDRPWSEWTAAWRQLQRDLQIPSTLYLGDSDIRVRIDTADDAHLALLRHELDRHQTVILREAPTEAELGWISGRAHEITLPLAATAPPKPRPRHLEGPLQPATVADEQLPGAGSWLYAKVYSHPGRFNDLLDGHLDALHGTWPETPEWWFIRYKDPLPHLRLRYRLTEATGYGSAVERLGAWAADLRRRGLISRLQLDTYVPETGRYGHGGAMQAAEEVFAADTAAALAQIRHAAKAPVITQALCAASLIDLVIAFTGSVDAGMNWLFDHVDRSGPPLDRDAVATLASLLDTEAGDPTRLTASASASGVLDAWQHRSRAVATYRLELLINGRGDLDAVLSSLLHLHYIRAIDIDPESERACLRLARAAALAWRSRNRRSRTR</sequence>
<accession>A0A9X3P7K2</accession>
<proteinExistence type="predicted"/>
<dbReference type="NCBIfam" id="TIGR03891">
    <property type="entry name" value="thiopep_ocin"/>
    <property type="match status" value="1"/>
</dbReference>
<reference evidence="3" key="1">
    <citation type="submission" date="2022-12" db="EMBL/GenBank/DDBJ databases">
        <title>Gycomyces niveus sp.nov.,a novel actinomycete isolated from soil in Shouguan.</title>
        <authorList>
            <person name="Yang X."/>
        </authorList>
    </citation>
    <scope>NUCLEOTIDE SEQUENCE</scope>
    <source>
        <strain evidence="3">NEAU-A15</strain>
    </source>
</reference>
<dbReference type="InterPro" id="IPR023809">
    <property type="entry name" value="Thiopep_bacteriocin_synth_dom"/>
</dbReference>
<feature type="domain" description="Thiopeptide-type bacteriocin biosynthesis" evidence="2">
    <location>
        <begin position="753"/>
        <end position="1005"/>
    </location>
</feature>
<dbReference type="EMBL" id="JAPZVP010000006">
    <property type="protein sequence ID" value="MDA1359737.1"/>
    <property type="molecule type" value="Genomic_DNA"/>
</dbReference>
<evidence type="ECO:0000313" key="3">
    <source>
        <dbReference type="EMBL" id="MDA1359737.1"/>
    </source>
</evidence>
<evidence type="ECO:0000313" key="4">
    <source>
        <dbReference type="Proteomes" id="UP001146067"/>
    </source>
</evidence>